<evidence type="ECO:0000313" key="2">
    <source>
        <dbReference type="EMBL" id="CAH2058447.1"/>
    </source>
</evidence>
<feature type="chain" id="PRO_5044021055" evidence="1">
    <location>
        <begin position="24"/>
        <end position="152"/>
    </location>
</feature>
<sequence length="152" mass="17788">MAISYVQPLLLLLASLFFLPAFGGLIDFQYCNKKGYNFGNITRVEVSPEDTQYLIVQGSTSSKSKMLYSEALELFLRIDKYRFRMARYDDIREVVDAWPLEPGKDFVLKIYREKYLRFYENYMSALTLFGNFEDSGKLQQLICIDFKLPPPQ</sequence>
<keyword evidence="1" id="KW-0732">Signal</keyword>
<dbReference type="Proteomes" id="UP000836841">
    <property type="component" value="Chromosome 4"/>
</dbReference>
<organism evidence="2 3">
    <name type="scientific">Thlaspi arvense</name>
    <name type="common">Field penny-cress</name>
    <dbReference type="NCBI Taxonomy" id="13288"/>
    <lineage>
        <taxon>Eukaryota</taxon>
        <taxon>Viridiplantae</taxon>
        <taxon>Streptophyta</taxon>
        <taxon>Embryophyta</taxon>
        <taxon>Tracheophyta</taxon>
        <taxon>Spermatophyta</taxon>
        <taxon>Magnoliopsida</taxon>
        <taxon>eudicotyledons</taxon>
        <taxon>Gunneridae</taxon>
        <taxon>Pentapetalae</taxon>
        <taxon>rosids</taxon>
        <taxon>malvids</taxon>
        <taxon>Brassicales</taxon>
        <taxon>Brassicaceae</taxon>
        <taxon>Thlaspideae</taxon>
        <taxon>Thlaspi</taxon>
    </lineage>
</organism>
<evidence type="ECO:0000313" key="3">
    <source>
        <dbReference type="Proteomes" id="UP000836841"/>
    </source>
</evidence>
<accession>A0AAU9S8Z0</accession>
<dbReference type="AlphaFoldDB" id="A0AAU9S8Z0"/>
<feature type="signal peptide" evidence="1">
    <location>
        <begin position="1"/>
        <end position="23"/>
    </location>
</feature>
<dbReference type="EMBL" id="OU466860">
    <property type="protein sequence ID" value="CAH2058447.1"/>
    <property type="molecule type" value="Genomic_DNA"/>
</dbReference>
<protein>
    <submittedName>
        <fullName evidence="2">Uncharacterized protein</fullName>
    </submittedName>
</protein>
<keyword evidence="3" id="KW-1185">Reference proteome</keyword>
<proteinExistence type="predicted"/>
<evidence type="ECO:0000256" key="1">
    <source>
        <dbReference type="SAM" id="SignalP"/>
    </source>
</evidence>
<reference evidence="2 3" key="1">
    <citation type="submission" date="2022-03" db="EMBL/GenBank/DDBJ databases">
        <authorList>
            <person name="Nunn A."/>
            <person name="Chopra R."/>
            <person name="Nunn A."/>
            <person name="Contreras Garrido A."/>
        </authorList>
    </citation>
    <scope>NUCLEOTIDE SEQUENCE [LARGE SCALE GENOMIC DNA]</scope>
</reference>
<name>A0AAU9S8Z0_THLAR</name>
<gene>
    <name evidence="2" type="ORF">TAV2_LOCUS13961</name>
</gene>